<gene>
    <name evidence="1" type="ORF">LVIROSA_LOCUS33066</name>
</gene>
<dbReference type="AlphaFoldDB" id="A0AAU9PCD9"/>
<reference evidence="1 2" key="1">
    <citation type="submission" date="2022-01" db="EMBL/GenBank/DDBJ databases">
        <authorList>
            <person name="Xiong W."/>
            <person name="Schranz E."/>
        </authorList>
    </citation>
    <scope>NUCLEOTIDE SEQUENCE [LARGE SCALE GENOMIC DNA]</scope>
</reference>
<evidence type="ECO:0000313" key="1">
    <source>
        <dbReference type="EMBL" id="CAH1447456.1"/>
    </source>
</evidence>
<evidence type="ECO:0008006" key="3">
    <source>
        <dbReference type="Google" id="ProtNLM"/>
    </source>
</evidence>
<organism evidence="1 2">
    <name type="scientific">Lactuca virosa</name>
    <dbReference type="NCBI Taxonomy" id="75947"/>
    <lineage>
        <taxon>Eukaryota</taxon>
        <taxon>Viridiplantae</taxon>
        <taxon>Streptophyta</taxon>
        <taxon>Embryophyta</taxon>
        <taxon>Tracheophyta</taxon>
        <taxon>Spermatophyta</taxon>
        <taxon>Magnoliopsida</taxon>
        <taxon>eudicotyledons</taxon>
        <taxon>Gunneridae</taxon>
        <taxon>Pentapetalae</taxon>
        <taxon>asterids</taxon>
        <taxon>campanulids</taxon>
        <taxon>Asterales</taxon>
        <taxon>Asteraceae</taxon>
        <taxon>Cichorioideae</taxon>
        <taxon>Cichorieae</taxon>
        <taxon>Lactucinae</taxon>
        <taxon>Lactuca</taxon>
    </lineage>
</organism>
<evidence type="ECO:0000313" key="2">
    <source>
        <dbReference type="Proteomes" id="UP001157418"/>
    </source>
</evidence>
<proteinExistence type="predicted"/>
<name>A0AAU9PCD9_9ASTR</name>
<dbReference type="EMBL" id="CAKMRJ010005523">
    <property type="protein sequence ID" value="CAH1447456.1"/>
    <property type="molecule type" value="Genomic_DNA"/>
</dbReference>
<comment type="caution">
    <text evidence="1">The sequence shown here is derived from an EMBL/GenBank/DDBJ whole genome shotgun (WGS) entry which is preliminary data.</text>
</comment>
<dbReference type="Proteomes" id="UP001157418">
    <property type="component" value="Unassembled WGS sequence"/>
</dbReference>
<protein>
    <recommendedName>
        <fullName evidence="3">t-SNARE coiled-coil homology domain-containing protein</fullName>
    </recommendedName>
</protein>
<accession>A0AAU9PCD9</accession>
<keyword evidence="2" id="KW-1185">Reference proteome</keyword>
<sequence>MFPHYSLVLSAHPLSSLSHLVRSFLQHRRSCCNTGDLLSPSPIRNDAFTIISKSQLTQLEMSHVREEIANDLRELRRSLTGDLDALNHEVDDVRAGQLDLANMVVDFKKHLCSLQASYVNIVLGETSGRK</sequence>